<keyword evidence="1" id="KW-0175">Coiled coil</keyword>
<dbReference type="RefSeq" id="XP_010909332.1">
    <property type="nucleotide sequence ID" value="XM_010911030.1"/>
</dbReference>
<dbReference type="InParanoid" id="A0A6I9QHG7"/>
<dbReference type="Proteomes" id="UP000504607">
    <property type="component" value="Unplaced"/>
</dbReference>
<evidence type="ECO:0000313" key="4">
    <source>
        <dbReference type="RefSeq" id="XP_010909332.1"/>
    </source>
</evidence>
<evidence type="ECO:0000256" key="1">
    <source>
        <dbReference type="SAM" id="Coils"/>
    </source>
</evidence>
<evidence type="ECO:0000313" key="3">
    <source>
        <dbReference type="Proteomes" id="UP000504607"/>
    </source>
</evidence>
<organism evidence="3 4">
    <name type="scientific">Elaeis guineensis var. tenera</name>
    <name type="common">Oil palm</name>
    <dbReference type="NCBI Taxonomy" id="51953"/>
    <lineage>
        <taxon>Eukaryota</taxon>
        <taxon>Viridiplantae</taxon>
        <taxon>Streptophyta</taxon>
        <taxon>Embryophyta</taxon>
        <taxon>Tracheophyta</taxon>
        <taxon>Spermatophyta</taxon>
        <taxon>Magnoliopsida</taxon>
        <taxon>Liliopsida</taxon>
        <taxon>Arecaceae</taxon>
        <taxon>Arecoideae</taxon>
        <taxon>Cocoseae</taxon>
        <taxon>Elaeidinae</taxon>
        <taxon>Elaeis</taxon>
    </lineage>
</organism>
<name>A0A6I9QHG7_ELAGV</name>
<dbReference type="AlphaFoldDB" id="A0A6I9QHG7"/>
<feature type="region of interest" description="Disordered" evidence="2">
    <location>
        <begin position="108"/>
        <end position="147"/>
    </location>
</feature>
<feature type="compositionally biased region" description="Basic and acidic residues" evidence="2">
    <location>
        <begin position="108"/>
        <end position="133"/>
    </location>
</feature>
<protein>
    <submittedName>
        <fullName evidence="4">Uncharacterized protein LOC105035465</fullName>
    </submittedName>
</protein>
<gene>
    <name evidence="4" type="primary">LOC105035465</name>
</gene>
<feature type="coiled-coil region" evidence="1">
    <location>
        <begin position="10"/>
        <end position="61"/>
    </location>
</feature>
<sequence>MDNQCQLNEKDNLIEKDDQLQKNVERISELESKLKEAKKSLEKHEEALQFLDLDLNKITIEVALEAIAEVTSGAIATQLPITPSFEMPSTKIPSSPIEVTIIEALSEKKAKEETSLAPPKEEPSSMAPAKEEPSSTAPPVEDPQAKA</sequence>
<keyword evidence="3" id="KW-1185">Reference proteome</keyword>
<reference evidence="4" key="1">
    <citation type="submission" date="2025-08" db="UniProtKB">
        <authorList>
            <consortium name="RefSeq"/>
        </authorList>
    </citation>
    <scope>IDENTIFICATION</scope>
</reference>
<proteinExistence type="predicted"/>
<accession>A0A6I9QHG7</accession>
<evidence type="ECO:0000256" key="2">
    <source>
        <dbReference type="SAM" id="MobiDB-lite"/>
    </source>
</evidence>